<evidence type="ECO:0000313" key="1">
    <source>
        <dbReference type="EMBL" id="TMX03020.1"/>
    </source>
</evidence>
<comment type="caution">
    <text evidence="1">The sequence shown here is derived from an EMBL/GenBank/DDBJ whole genome shotgun (WGS) entry which is preliminary data.</text>
</comment>
<name>A0A6N2CDY4_SOLCI</name>
<protein>
    <submittedName>
        <fullName evidence="1">Uncharacterized protein</fullName>
    </submittedName>
</protein>
<organism evidence="1">
    <name type="scientific">Solanum chilense</name>
    <name type="common">Tomato</name>
    <name type="synonym">Lycopersicon chilense</name>
    <dbReference type="NCBI Taxonomy" id="4083"/>
    <lineage>
        <taxon>Eukaryota</taxon>
        <taxon>Viridiplantae</taxon>
        <taxon>Streptophyta</taxon>
        <taxon>Embryophyta</taxon>
        <taxon>Tracheophyta</taxon>
        <taxon>Spermatophyta</taxon>
        <taxon>Magnoliopsida</taxon>
        <taxon>eudicotyledons</taxon>
        <taxon>Gunneridae</taxon>
        <taxon>Pentapetalae</taxon>
        <taxon>asterids</taxon>
        <taxon>lamiids</taxon>
        <taxon>Solanales</taxon>
        <taxon>Solanaceae</taxon>
        <taxon>Solanoideae</taxon>
        <taxon>Solaneae</taxon>
        <taxon>Solanum</taxon>
        <taxon>Solanum subgen. Lycopersicon</taxon>
    </lineage>
</organism>
<sequence>MNIRRYGCKRVKKATAGGNQSLPQAPTAGVQVCVNPAALTYGEVRKQLVQMAQAITTHGKAITAQATREGAPRKNPHASTLARILTVFTTINSPAY</sequence>
<gene>
    <name evidence="1" type="ORF">EJD97_018774</name>
</gene>
<accession>A0A6N2CDY4</accession>
<dbReference type="EMBL" id="RXGB01000521">
    <property type="protein sequence ID" value="TMX03020.1"/>
    <property type="molecule type" value="Genomic_DNA"/>
</dbReference>
<reference evidence="1" key="1">
    <citation type="submission" date="2019-05" db="EMBL/GenBank/DDBJ databases">
        <title>The de novo reference genome and transcriptome assemblies of the wild tomato species Solanum chilense.</title>
        <authorList>
            <person name="Stam R."/>
            <person name="Nosenko T."/>
            <person name="Hoerger A.C."/>
            <person name="Stephan W."/>
            <person name="Seidel M.A."/>
            <person name="Kuhn J.M.M."/>
            <person name="Haberer G."/>
            <person name="Tellier A."/>
        </authorList>
    </citation>
    <scope>NUCLEOTIDE SEQUENCE</scope>
    <source>
        <tissue evidence="1">Mature leaves</tissue>
    </source>
</reference>
<proteinExistence type="predicted"/>
<dbReference type="AlphaFoldDB" id="A0A6N2CDY4"/>